<reference evidence="2 4" key="3">
    <citation type="submission" date="2019-03" db="EMBL/GenBank/DDBJ databases">
        <authorList>
            <consortium name="Pathogen Informatics"/>
        </authorList>
    </citation>
    <scope>NUCLEOTIDE SEQUENCE [LARGE SCALE GENOMIC DNA]</scope>
    <source>
        <strain evidence="2 4">NCTC12282</strain>
    </source>
</reference>
<evidence type="ECO:0000313" key="1">
    <source>
        <dbReference type="EMBL" id="PHI30010.1"/>
    </source>
</evidence>
<keyword evidence="3" id="KW-1185">Reference proteome</keyword>
<name>A0A2C6C0Y2_9GAMM</name>
<dbReference type="AlphaFoldDB" id="A0A2C6C0Y2"/>
<evidence type="ECO:0000313" key="4">
    <source>
        <dbReference type="Proteomes" id="UP000373449"/>
    </source>
</evidence>
<gene>
    <name evidence="1" type="ORF">CRN84_12000</name>
    <name evidence="2" type="ORF">NCTC12282_03440</name>
</gene>
<organism evidence="1 3">
    <name type="scientific">Budvicia aquatica</name>
    <dbReference type="NCBI Taxonomy" id="82979"/>
    <lineage>
        <taxon>Bacteria</taxon>
        <taxon>Pseudomonadati</taxon>
        <taxon>Pseudomonadota</taxon>
        <taxon>Gammaproteobacteria</taxon>
        <taxon>Enterobacterales</taxon>
        <taxon>Budviciaceae</taxon>
        <taxon>Budvicia</taxon>
    </lineage>
</organism>
<dbReference type="EMBL" id="CAADJA010000002">
    <property type="protein sequence ID" value="VFS48913.1"/>
    <property type="molecule type" value="Genomic_DNA"/>
</dbReference>
<dbReference type="RefSeq" id="WP_029095437.1">
    <property type="nucleotide sequence ID" value="NZ_CAADJA010000002.1"/>
</dbReference>
<protein>
    <submittedName>
        <fullName evidence="1">Nuclear transport factor 2 family protein</fullName>
    </submittedName>
</protein>
<reference evidence="3" key="2">
    <citation type="submission" date="2017-09" db="EMBL/GenBank/DDBJ databases">
        <title>FDA dAtabase for Regulatory Grade micrObial Sequences (FDA-ARGOS): Supporting development and validation of Infectious Disease Dx tests.</title>
        <authorList>
            <person name="Minogue T."/>
            <person name="Wolcott M."/>
            <person name="Wasieloski L."/>
            <person name="Aguilar W."/>
            <person name="Moore D."/>
            <person name="Tallon L."/>
            <person name="Sadzewicz L."/>
            <person name="Ott S."/>
            <person name="Zhao X."/>
            <person name="Nagaraj S."/>
            <person name="Vavikolanu K."/>
            <person name="Aluvathingal J."/>
            <person name="Nadendla S."/>
            <person name="Sichtig H."/>
        </authorList>
    </citation>
    <scope>NUCLEOTIDE SEQUENCE [LARGE SCALE GENOMIC DNA]</scope>
    <source>
        <strain evidence="3">FDAARGOS_387</strain>
    </source>
</reference>
<evidence type="ECO:0000313" key="2">
    <source>
        <dbReference type="EMBL" id="VFS48913.1"/>
    </source>
</evidence>
<accession>A0A2C6C0Y2</accession>
<evidence type="ECO:0000313" key="3">
    <source>
        <dbReference type="Proteomes" id="UP000224974"/>
    </source>
</evidence>
<dbReference type="Gene3D" id="3.10.450.50">
    <property type="match status" value="1"/>
</dbReference>
<proteinExistence type="predicted"/>
<dbReference type="EMBL" id="PDDX01000001">
    <property type="protein sequence ID" value="PHI30010.1"/>
    <property type="molecule type" value="Genomic_DNA"/>
</dbReference>
<reference evidence="1" key="1">
    <citation type="submission" date="2017-09" db="EMBL/GenBank/DDBJ databases">
        <title>FDA dAtabase for Regulatory Grade micrObial Sequences (FDA-ARGOS): Supporting development and validation of Infectious Disease Dx tests.</title>
        <authorList>
            <person name="Minogue T."/>
            <person name="Wolcott M."/>
            <person name="Wasieloski L."/>
            <person name="Aguilar W."/>
            <person name="Moore D."/>
            <person name="Tallon L.J."/>
            <person name="Sadzewicz L."/>
            <person name="Ott S."/>
            <person name="Zhao X."/>
            <person name="Nagaraj S."/>
            <person name="Vavikolanu K."/>
            <person name="Aluvathingal J."/>
            <person name="Nadendla S."/>
            <person name="Sichtig H."/>
        </authorList>
    </citation>
    <scope>NUCLEOTIDE SEQUENCE</scope>
    <source>
        <strain evidence="1">FDAARGOS_387</strain>
    </source>
</reference>
<dbReference type="STRING" id="1111728.GCA_000427805_03092"/>
<dbReference type="SUPFAM" id="SSF54427">
    <property type="entry name" value="NTF2-like"/>
    <property type="match status" value="1"/>
</dbReference>
<dbReference type="InterPro" id="IPR032710">
    <property type="entry name" value="NTF2-like_dom_sf"/>
</dbReference>
<dbReference type="Proteomes" id="UP000373449">
    <property type="component" value="Unassembled WGS sequence"/>
</dbReference>
<sequence length="123" mass="14283">MSSFKSDLNLMRQEWYNAFYTGNIEQLDYLETDWFLATNGQKFLYKKHQLRKISLGFSTKSSLCSNVIRKEYDVIISEFKGIACVSGKALITETNSVTNVNFIENWIKINGGWKLQFQSFEAI</sequence>
<dbReference type="OrthoDB" id="6624706at2"/>
<dbReference type="Proteomes" id="UP000224974">
    <property type="component" value="Unassembled WGS sequence"/>
</dbReference>